<proteinExistence type="predicted"/>
<sequence>MDELGITAAWDCFTKGDIGGCVETALTVATSFFGGLLGKLVAKYG</sequence>
<organism evidence="1 2">
    <name type="scientific">Dactylosporangium siamense</name>
    <dbReference type="NCBI Taxonomy" id="685454"/>
    <lineage>
        <taxon>Bacteria</taxon>
        <taxon>Bacillati</taxon>
        <taxon>Actinomycetota</taxon>
        <taxon>Actinomycetes</taxon>
        <taxon>Micromonosporales</taxon>
        <taxon>Micromonosporaceae</taxon>
        <taxon>Dactylosporangium</taxon>
    </lineage>
</organism>
<dbReference type="Proteomes" id="UP000660611">
    <property type="component" value="Unassembled WGS sequence"/>
</dbReference>
<evidence type="ECO:0000313" key="1">
    <source>
        <dbReference type="EMBL" id="GIG51127.1"/>
    </source>
</evidence>
<gene>
    <name evidence="1" type="ORF">Dsi01nite_091680</name>
</gene>
<accession>A0A919PVR0</accession>
<dbReference type="EMBL" id="BONQ01000150">
    <property type="protein sequence ID" value="GIG51127.1"/>
    <property type="molecule type" value="Genomic_DNA"/>
</dbReference>
<protein>
    <submittedName>
        <fullName evidence="1">Uncharacterized protein</fullName>
    </submittedName>
</protein>
<reference evidence="1" key="1">
    <citation type="submission" date="2021-01" db="EMBL/GenBank/DDBJ databases">
        <title>Whole genome shotgun sequence of Dactylosporangium siamense NBRC 106093.</title>
        <authorList>
            <person name="Komaki H."/>
            <person name="Tamura T."/>
        </authorList>
    </citation>
    <scope>NUCLEOTIDE SEQUENCE</scope>
    <source>
        <strain evidence="1">NBRC 106093</strain>
    </source>
</reference>
<keyword evidence="2" id="KW-1185">Reference proteome</keyword>
<dbReference type="RefSeq" id="WP_345003537.1">
    <property type="nucleotide sequence ID" value="NZ_BAAAVW010000005.1"/>
</dbReference>
<dbReference type="AlphaFoldDB" id="A0A919PVR0"/>
<comment type="caution">
    <text evidence="1">The sequence shown here is derived from an EMBL/GenBank/DDBJ whole genome shotgun (WGS) entry which is preliminary data.</text>
</comment>
<evidence type="ECO:0000313" key="2">
    <source>
        <dbReference type="Proteomes" id="UP000660611"/>
    </source>
</evidence>
<name>A0A919PVR0_9ACTN</name>